<evidence type="ECO:0000313" key="3">
    <source>
        <dbReference type="Proteomes" id="UP000070516"/>
    </source>
</evidence>
<protein>
    <submittedName>
        <fullName evidence="2">Uncharacterized protein</fullName>
    </submittedName>
</protein>
<evidence type="ECO:0000313" key="2">
    <source>
        <dbReference type="EMBL" id="AMN77283.1"/>
    </source>
</evidence>
<keyword evidence="1" id="KW-1133">Transmembrane helix</keyword>
<organism evidence="2 3">
    <name type="scientific">Pseudomonas azotoformans</name>
    <dbReference type="NCBI Taxonomy" id="47878"/>
    <lineage>
        <taxon>Bacteria</taxon>
        <taxon>Pseudomonadati</taxon>
        <taxon>Pseudomonadota</taxon>
        <taxon>Gammaproteobacteria</taxon>
        <taxon>Pseudomonadales</taxon>
        <taxon>Pseudomonadaceae</taxon>
        <taxon>Pseudomonas</taxon>
    </lineage>
</organism>
<reference evidence="2 3" key="1">
    <citation type="submission" date="2016-02" db="EMBL/GenBank/DDBJ databases">
        <title>Complete genome sequence of Pseudomonas azotoformans S4.</title>
        <authorList>
            <person name="Fang Y."/>
            <person name="Wu L."/>
            <person name="Feng G."/>
        </authorList>
    </citation>
    <scope>NUCLEOTIDE SEQUENCE [LARGE SCALE GENOMIC DNA]</scope>
    <source>
        <strain evidence="2 3">S4</strain>
    </source>
</reference>
<sequence length="227" mass="25887">MIGHSTILFRYLMVLIFFLGGGMTFEEMKQITEMATDHDWFDYVTLICSVVVPAIAAGLSYIFFKRHASQVLNEKLIEREVEALYDVMECFFSFSDAFGLYHSLSYKKFRDDLQLVSIVSDISVQVNNASDTVLLEHRSIKRGIFLLEAQGEDNAAKALDNYHQAAIEIRKRLYFAEKEQNTGEAARLKNEVVLNYDVDVKNIKGLRVQALTELASSKVNLSSKYSR</sequence>
<accession>A0A127HS55</accession>
<dbReference type="AlphaFoldDB" id="A0A127HS55"/>
<keyword evidence="1" id="KW-0812">Transmembrane</keyword>
<feature type="transmembrane region" description="Helical" evidence="1">
    <location>
        <begin position="7"/>
        <end position="25"/>
    </location>
</feature>
<dbReference type="Proteomes" id="UP000070516">
    <property type="component" value="Chromosome"/>
</dbReference>
<gene>
    <name evidence="2" type="ORF">AYR47_02615</name>
</gene>
<dbReference type="KEGG" id="pazo:AYR47_02615"/>
<dbReference type="EMBL" id="CP014546">
    <property type="protein sequence ID" value="AMN77283.1"/>
    <property type="molecule type" value="Genomic_DNA"/>
</dbReference>
<keyword evidence="1" id="KW-0472">Membrane</keyword>
<proteinExistence type="predicted"/>
<name>A0A127HS55_PSEAZ</name>
<evidence type="ECO:0000256" key="1">
    <source>
        <dbReference type="SAM" id="Phobius"/>
    </source>
</evidence>
<feature type="transmembrane region" description="Helical" evidence="1">
    <location>
        <begin position="40"/>
        <end position="64"/>
    </location>
</feature>